<dbReference type="EMBL" id="CATNWA010016315">
    <property type="protein sequence ID" value="CAI9591672.1"/>
    <property type="molecule type" value="Genomic_DNA"/>
</dbReference>
<comment type="caution">
    <text evidence="1">The sequence shown here is derived from an EMBL/GenBank/DDBJ whole genome shotgun (WGS) entry which is preliminary data.</text>
</comment>
<accession>A0ABN9F3R6</accession>
<protein>
    <submittedName>
        <fullName evidence="1">Uncharacterized protein</fullName>
    </submittedName>
</protein>
<proteinExistence type="predicted"/>
<name>A0ABN9F3R6_9NEOB</name>
<organism evidence="1 2">
    <name type="scientific">Staurois parvus</name>
    <dbReference type="NCBI Taxonomy" id="386267"/>
    <lineage>
        <taxon>Eukaryota</taxon>
        <taxon>Metazoa</taxon>
        <taxon>Chordata</taxon>
        <taxon>Craniata</taxon>
        <taxon>Vertebrata</taxon>
        <taxon>Euteleostomi</taxon>
        <taxon>Amphibia</taxon>
        <taxon>Batrachia</taxon>
        <taxon>Anura</taxon>
        <taxon>Neobatrachia</taxon>
        <taxon>Ranoidea</taxon>
        <taxon>Ranidae</taxon>
        <taxon>Staurois</taxon>
    </lineage>
</organism>
<sequence length="65" mass="7348">MVPCCPIWSEVIMTRFLTKGSTRGRLTIWKPGQCPRARDAPGTFFIVFFEFGQGHRGPMIPYCPG</sequence>
<gene>
    <name evidence="1" type="ORF">SPARVUS_LOCUS11247910</name>
</gene>
<reference evidence="1" key="1">
    <citation type="submission" date="2023-05" db="EMBL/GenBank/DDBJ databases">
        <authorList>
            <person name="Stuckert A."/>
        </authorList>
    </citation>
    <scope>NUCLEOTIDE SEQUENCE</scope>
</reference>
<evidence type="ECO:0000313" key="2">
    <source>
        <dbReference type="Proteomes" id="UP001162483"/>
    </source>
</evidence>
<dbReference type="Proteomes" id="UP001162483">
    <property type="component" value="Unassembled WGS sequence"/>
</dbReference>
<evidence type="ECO:0000313" key="1">
    <source>
        <dbReference type="EMBL" id="CAI9591672.1"/>
    </source>
</evidence>
<feature type="non-terminal residue" evidence="1">
    <location>
        <position position="65"/>
    </location>
</feature>
<keyword evidence="2" id="KW-1185">Reference proteome</keyword>